<protein>
    <submittedName>
        <fullName evidence="1">Uncharacterized protein</fullName>
    </submittedName>
</protein>
<gene>
    <name evidence="1" type="ORF">L211DRAFT_329420</name>
</gene>
<organism evidence="1 2">
    <name type="scientific">Terfezia boudieri ATCC MYA-4762</name>
    <dbReference type="NCBI Taxonomy" id="1051890"/>
    <lineage>
        <taxon>Eukaryota</taxon>
        <taxon>Fungi</taxon>
        <taxon>Dikarya</taxon>
        <taxon>Ascomycota</taxon>
        <taxon>Pezizomycotina</taxon>
        <taxon>Pezizomycetes</taxon>
        <taxon>Pezizales</taxon>
        <taxon>Pezizaceae</taxon>
        <taxon>Terfezia</taxon>
    </lineage>
</organism>
<dbReference type="Proteomes" id="UP000267821">
    <property type="component" value="Unassembled WGS sequence"/>
</dbReference>
<evidence type="ECO:0000313" key="1">
    <source>
        <dbReference type="EMBL" id="RPB22557.1"/>
    </source>
</evidence>
<accession>A0A3N4LI33</accession>
<sequence>MHHNTSSFYIYRPSRCNHKDMLVSSLTLWHPTTTIINAPFTKSSSFSFPQSAYIHKLASHPSVFNRFSFLPIHRIPRNILIQSIQNNNLLVQLLMNGLSNFPLPNQRLEHTFQILVLVTQILLWQFPLSNAVKIPRLLLCTLVRVPLEGYSIYEQSRVVGIAVPQKEHEL</sequence>
<dbReference type="EMBL" id="ML121551">
    <property type="protein sequence ID" value="RPB22557.1"/>
    <property type="molecule type" value="Genomic_DNA"/>
</dbReference>
<reference evidence="1 2" key="1">
    <citation type="journal article" date="2018" name="Nat. Ecol. Evol.">
        <title>Pezizomycetes genomes reveal the molecular basis of ectomycorrhizal truffle lifestyle.</title>
        <authorList>
            <person name="Murat C."/>
            <person name="Payen T."/>
            <person name="Noel B."/>
            <person name="Kuo A."/>
            <person name="Morin E."/>
            <person name="Chen J."/>
            <person name="Kohler A."/>
            <person name="Krizsan K."/>
            <person name="Balestrini R."/>
            <person name="Da Silva C."/>
            <person name="Montanini B."/>
            <person name="Hainaut M."/>
            <person name="Levati E."/>
            <person name="Barry K.W."/>
            <person name="Belfiori B."/>
            <person name="Cichocki N."/>
            <person name="Clum A."/>
            <person name="Dockter R.B."/>
            <person name="Fauchery L."/>
            <person name="Guy J."/>
            <person name="Iotti M."/>
            <person name="Le Tacon F."/>
            <person name="Lindquist E.A."/>
            <person name="Lipzen A."/>
            <person name="Malagnac F."/>
            <person name="Mello A."/>
            <person name="Molinier V."/>
            <person name="Miyauchi S."/>
            <person name="Poulain J."/>
            <person name="Riccioni C."/>
            <person name="Rubini A."/>
            <person name="Sitrit Y."/>
            <person name="Splivallo R."/>
            <person name="Traeger S."/>
            <person name="Wang M."/>
            <person name="Zifcakova L."/>
            <person name="Wipf D."/>
            <person name="Zambonelli A."/>
            <person name="Paolocci F."/>
            <person name="Nowrousian M."/>
            <person name="Ottonello S."/>
            <person name="Baldrian P."/>
            <person name="Spatafora J.W."/>
            <person name="Henrissat B."/>
            <person name="Nagy L.G."/>
            <person name="Aury J.M."/>
            <person name="Wincker P."/>
            <person name="Grigoriev I.V."/>
            <person name="Bonfante P."/>
            <person name="Martin F.M."/>
        </authorList>
    </citation>
    <scope>NUCLEOTIDE SEQUENCE [LARGE SCALE GENOMIC DNA]</scope>
    <source>
        <strain evidence="1 2">ATCC MYA-4762</strain>
    </source>
</reference>
<name>A0A3N4LI33_9PEZI</name>
<keyword evidence="2" id="KW-1185">Reference proteome</keyword>
<dbReference type="InParanoid" id="A0A3N4LI33"/>
<proteinExistence type="predicted"/>
<evidence type="ECO:0000313" key="2">
    <source>
        <dbReference type="Proteomes" id="UP000267821"/>
    </source>
</evidence>
<dbReference type="AlphaFoldDB" id="A0A3N4LI33"/>